<dbReference type="EnsemblMetazoa" id="G2421.1">
    <property type="protein sequence ID" value="G2421.1:cds"/>
    <property type="gene ID" value="G2421"/>
</dbReference>
<dbReference type="Pfam" id="PF00051">
    <property type="entry name" value="Kringle"/>
    <property type="match status" value="1"/>
</dbReference>
<evidence type="ECO:0000256" key="10">
    <source>
        <dbReference type="PROSITE-ProRule" id="PRU00124"/>
    </source>
</evidence>
<evidence type="ECO:0000256" key="9">
    <source>
        <dbReference type="PROSITE-ProRule" id="PRU00121"/>
    </source>
</evidence>
<keyword evidence="6 11" id="KW-1133">Transmembrane helix</keyword>
<evidence type="ECO:0000313" key="15">
    <source>
        <dbReference type="EnsemblMetazoa" id="G2421.1:cds"/>
    </source>
</evidence>
<protein>
    <submittedName>
        <fullName evidence="15">Uncharacterized protein</fullName>
    </submittedName>
</protein>
<comment type="caution">
    <text evidence="9">Lacks conserved residue(s) required for the propagation of feature annotation.</text>
</comment>
<evidence type="ECO:0000256" key="1">
    <source>
        <dbReference type="ARBA" id="ARBA00004370"/>
    </source>
</evidence>
<dbReference type="AlphaFoldDB" id="A0A8W8KN41"/>
<evidence type="ECO:0000256" key="6">
    <source>
        <dbReference type="ARBA" id="ARBA00022989"/>
    </source>
</evidence>
<dbReference type="PROSITE" id="PS00021">
    <property type="entry name" value="KRINGLE_1"/>
    <property type="match status" value="1"/>
</dbReference>
<keyword evidence="4 11" id="KW-0812">Transmembrane</keyword>
<reference evidence="15" key="1">
    <citation type="submission" date="2022-08" db="UniProtKB">
        <authorList>
            <consortium name="EnsemblMetazoa"/>
        </authorList>
    </citation>
    <scope>IDENTIFICATION</scope>
    <source>
        <strain evidence="15">05x7-T-G4-1.051#20</strain>
    </source>
</reference>
<dbReference type="SMART" id="SM00130">
    <property type="entry name" value="KR"/>
    <property type="match status" value="1"/>
</dbReference>
<feature type="disulfide bond" evidence="10">
    <location>
        <begin position="533"/>
        <end position="548"/>
    </location>
</feature>
<evidence type="ECO:0000259" key="13">
    <source>
        <dbReference type="PROSITE" id="PS50070"/>
    </source>
</evidence>
<dbReference type="InterPro" id="IPR002172">
    <property type="entry name" value="LDrepeatLR_classA_rpt"/>
</dbReference>
<feature type="chain" id="PRO_5036457987" evidence="12">
    <location>
        <begin position="20"/>
        <end position="761"/>
    </location>
</feature>
<keyword evidence="2 9" id="KW-0420">Kringle</keyword>
<keyword evidence="12" id="KW-0732">Signal</keyword>
<proteinExistence type="predicted"/>
<dbReference type="PRINTS" id="PR00261">
    <property type="entry name" value="LDLRECEPTOR"/>
</dbReference>
<dbReference type="GO" id="GO:0007189">
    <property type="term" value="P:adenylate cyclase-activating G protein-coupled receptor signaling pathway"/>
    <property type="evidence" value="ECO:0007669"/>
    <property type="project" value="TreeGrafter"/>
</dbReference>
<keyword evidence="16" id="KW-1185">Reference proteome</keyword>
<dbReference type="PANTHER" id="PTHR24372">
    <property type="entry name" value="GLYCOPROTEIN HORMONE RECEPTOR"/>
    <property type="match status" value="1"/>
</dbReference>
<dbReference type="GO" id="GO:0009755">
    <property type="term" value="P:hormone-mediated signaling pathway"/>
    <property type="evidence" value="ECO:0007669"/>
    <property type="project" value="TreeGrafter"/>
</dbReference>
<feature type="disulfide bond" evidence="10">
    <location>
        <begin position="288"/>
        <end position="303"/>
    </location>
</feature>
<evidence type="ECO:0000256" key="8">
    <source>
        <dbReference type="ARBA" id="ARBA00023157"/>
    </source>
</evidence>
<evidence type="ECO:0000256" key="3">
    <source>
        <dbReference type="ARBA" id="ARBA00022614"/>
    </source>
</evidence>
<evidence type="ECO:0000256" key="2">
    <source>
        <dbReference type="ARBA" id="ARBA00022572"/>
    </source>
</evidence>
<dbReference type="SUPFAM" id="SSF81321">
    <property type="entry name" value="Family A G protein-coupled receptor-like"/>
    <property type="match status" value="1"/>
</dbReference>
<feature type="domain" description="Kringle" evidence="13">
    <location>
        <begin position="29"/>
        <end position="132"/>
    </location>
</feature>
<evidence type="ECO:0000259" key="14">
    <source>
        <dbReference type="PROSITE" id="PS50262"/>
    </source>
</evidence>
<evidence type="ECO:0000256" key="12">
    <source>
        <dbReference type="SAM" id="SignalP"/>
    </source>
</evidence>
<evidence type="ECO:0000256" key="11">
    <source>
        <dbReference type="SAM" id="Phobius"/>
    </source>
</evidence>
<dbReference type="PANTHER" id="PTHR24372:SF77">
    <property type="entry name" value="G-PROTEIN COUPLED RECEPTORS FAMILY 1 PROFILE DOMAIN-CONTAINING PROTEIN"/>
    <property type="match status" value="1"/>
</dbReference>
<dbReference type="InterPro" id="IPR013806">
    <property type="entry name" value="Kringle-like"/>
</dbReference>
<evidence type="ECO:0000256" key="4">
    <source>
        <dbReference type="ARBA" id="ARBA00022692"/>
    </source>
</evidence>
<feature type="domain" description="G-protein coupled receptors family 1 profile" evidence="14">
    <location>
        <begin position="601"/>
        <end position="743"/>
    </location>
</feature>
<dbReference type="PRINTS" id="PR00018">
    <property type="entry name" value="KRINGLE"/>
</dbReference>
<keyword evidence="3" id="KW-0433">Leucine-rich repeat</keyword>
<sequence>MWKTWFFFSLIYLICKTSALPKECKEDENGLKYEGTKSMSSSGGPCLSWKHQLVQRQFNTYNNSMLKENYCRNPDGHTSPWCFVEYLKIYRSVPFLPRGRIRESGFFGDRGPGFTLRQVKHIKKDPCDIPFCFEASFEWNGDNKTFGIQLSNSTKMINNNKTENNYILRIEPLLPNTSSIETSLKLPYLRPVSTGSCLQLEYRTKNLKLELKTASQTLTLLSESNEWKFVNVNIRPEAKEYQVSISSVSLPAFSKFAEVKYIRVREGSCQGCFPCFNDGLCVNKSGFCDVNIDCPDFSDERNCALECFFHNYYAGFRNETISFDPCTNGKCSFHKERYAKPGCVVENKWKLCNLDECERGNLTCTFVDNTCGWKPWKNGLKWSRKVNKNTGKAFVFPDKTIDVNWSSEDISILYSAPQPPSTEYSCLSISYSGRNSHIEAFITKGTMLSKERKVPVFQHLHIDSDDVKSTTFQTPIDTAFMVMIQANYTSKSDSVLKIHTIFQEIGICKDKDPCDLSQFQCIDGSCISSQKLCNNISNCPEDEDETFCKQKSFIIGVPIVHVCPAHCQCHDLIFKCSSIIDVTDEASANLKTQKCGTCAAITVWLFAVGIATAPLFFYSDFYSRSTVCISLPLTTDMFSGWEYSTLVFIVFNLLVFIAVVLGQILIFAEVKRIGSNVTNDTTKREIAVFKSLSYVVLSDAFCWIPIVLIGLLALGGVNISSDVYAWIVVVVLPINSALNPFIYTLSIMNKNKTKQCHSKST</sequence>
<dbReference type="InterPro" id="IPR023415">
    <property type="entry name" value="LDLR_class-A_CS"/>
</dbReference>
<comment type="subcellular location">
    <subcellularLocation>
        <location evidence="1">Membrane</location>
    </subcellularLocation>
</comment>
<dbReference type="InterPro" id="IPR036055">
    <property type="entry name" value="LDL_receptor-like_sf"/>
</dbReference>
<keyword evidence="7 11" id="KW-0472">Membrane</keyword>
<feature type="disulfide bond" evidence="10">
    <location>
        <begin position="514"/>
        <end position="526"/>
    </location>
</feature>
<feature type="signal peptide" evidence="12">
    <location>
        <begin position="1"/>
        <end position="19"/>
    </location>
</feature>
<feature type="transmembrane region" description="Helical" evidence="11">
    <location>
        <begin position="723"/>
        <end position="745"/>
    </location>
</feature>
<dbReference type="Gene3D" id="4.10.400.10">
    <property type="entry name" value="Low-density Lipoprotein Receptor"/>
    <property type="match status" value="2"/>
</dbReference>
<feature type="disulfide bond" evidence="10">
    <location>
        <begin position="521"/>
        <end position="539"/>
    </location>
</feature>
<organism evidence="15 16">
    <name type="scientific">Magallana gigas</name>
    <name type="common">Pacific oyster</name>
    <name type="synonym">Crassostrea gigas</name>
    <dbReference type="NCBI Taxonomy" id="29159"/>
    <lineage>
        <taxon>Eukaryota</taxon>
        <taxon>Metazoa</taxon>
        <taxon>Spiralia</taxon>
        <taxon>Lophotrochozoa</taxon>
        <taxon>Mollusca</taxon>
        <taxon>Bivalvia</taxon>
        <taxon>Autobranchia</taxon>
        <taxon>Pteriomorphia</taxon>
        <taxon>Ostreida</taxon>
        <taxon>Ostreoidea</taxon>
        <taxon>Ostreidae</taxon>
        <taxon>Magallana</taxon>
    </lineage>
</organism>
<dbReference type="GO" id="GO:0005886">
    <property type="term" value="C:plasma membrane"/>
    <property type="evidence" value="ECO:0007669"/>
    <property type="project" value="TreeGrafter"/>
</dbReference>
<name>A0A8W8KN41_MAGGI</name>
<dbReference type="PROSITE" id="PS50262">
    <property type="entry name" value="G_PROTEIN_RECEP_F1_2"/>
    <property type="match status" value="1"/>
</dbReference>
<dbReference type="InterPro" id="IPR017452">
    <property type="entry name" value="GPCR_Rhodpsn_7TM"/>
</dbReference>
<feature type="transmembrane region" description="Helical" evidence="11">
    <location>
        <begin position="647"/>
        <end position="670"/>
    </location>
</feature>
<dbReference type="CDD" id="cd00112">
    <property type="entry name" value="LDLa"/>
    <property type="match status" value="2"/>
</dbReference>
<dbReference type="Gene3D" id="1.20.1070.10">
    <property type="entry name" value="Rhodopsin 7-helix transmembrane proteins"/>
    <property type="match status" value="1"/>
</dbReference>
<dbReference type="InterPro" id="IPR018056">
    <property type="entry name" value="Kringle_CS"/>
</dbReference>
<dbReference type="PROSITE" id="PS50070">
    <property type="entry name" value="KRINGLE_2"/>
    <property type="match status" value="1"/>
</dbReference>
<dbReference type="Gene3D" id="2.60.120.200">
    <property type="match status" value="1"/>
</dbReference>
<accession>A0A8W8KN41</accession>
<feature type="disulfide bond" evidence="10">
    <location>
        <begin position="269"/>
        <end position="281"/>
    </location>
</feature>
<evidence type="ECO:0000256" key="5">
    <source>
        <dbReference type="ARBA" id="ARBA00022737"/>
    </source>
</evidence>
<evidence type="ECO:0000313" key="16">
    <source>
        <dbReference type="Proteomes" id="UP000005408"/>
    </source>
</evidence>
<dbReference type="InterPro" id="IPR000276">
    <property type="entry name" value="GPCR_Rhodpsn"/>
</dbReference>
<dbReference type="Proteomes" id="UP000005408">
    <property type="component" value="Unassembled WGS sequence"/>
</dbReference>
<dbReference type="Gene3D" id="2.40.20.10">
    <property type="entry name" value="Plasminogen Kringle 4"/>
    <property type="match status" value="1"/>
</dbReference>
<evidence type="ECO:0000256" key="7">
    <source>
        <dbReference type="ARBA" id="ARBA00023136"/>
    </source>
</evidence>
<feature type="transmembrane region" description="Helical" evidence="11">
    <location>
        <begin position="599"/>
        <end position="618"/>
    </location>
</feature>
<feature type="transmembrane region" description="Helical" evidence="11">
    <location>
        <begin position="691"/>
        <end position="717"/>
    </location>
</feature>
<dbReference type="SUPFAM" id="SSF57440">
    <property type="entry name" value="Kringle-like"/>
    <property type="match status" value="1"/>
</dbReference>
<keyword evidence="8 10" id="KW-1015">Disulfide bond</keyword>
<dbReference type="SMART" id="SM00192">
    <property type="entry name" value="LDLa"/>
    <property type="match status" value="2"/>
</dbReference>
<dbReference type="InterPro" id="IPR038178">
    <property type="entry name" value="Kringle_sf"/>
</dbReference>
<dbReference type="InterPro" id="IPR000001">
    <property type="entry name" value="Kringle"/>
</dbReference>
<dbReference type="GO" id="GO:0008528">
    <property type="term" value="F:G protein-coupled peptide receptor activity"/>
    <property type="evidence" value="ECO:0007669"/>
    <property type="project" value="TreeGrafter"/>
</dbReference>
<dbReference type="Pfam" id="PF00001">
    <property type="entry name" value="7tm_1"/>
    <property type="match status" value="1"/>
</dbReference>
<dbReference type="PROSITE" id="PS50068">
    <property type="entry name" value="LDLRA_2"/>
    <property type="match status" value="2"/>
</dbReference>
<dbReference type="PROSITE" id="PS01209">
    <property type="entry name" value="LDLRA_1"/>
    <property type="match status" value="2"/>
</dbReference>
<dbReference type="SUPFAM" id="SSF57424">
    <property type="entry name" value="LDL receptor-like module"/>
    <property type="match status" value="2"/>
</dbReference>
<keyword evidence="5" id="KW-0677">Repeat</keyword>